<proteinExistence type="predicted"/>
<sequence>MKREVKTLLSKSTDSILVAIEHFNRPFDVGRQETVLIMLDRGFELFLKASILHKGGAIRNKDEKNTLGFDRCLRKCVSETELKCFSEQEALQIQMINSLRDAAQHFYMEISEQQFYIHTQAGITLYARKLNEIFKTKLSDYLPERVLPVSTLPPDDFGGLFTHEFKEIVELLKPKSRKKSNAIAKLRAFAIVESSLEGETTQPSEVELKNIAKRIQKKEDWKSIFPNIKTLSLNPSGNGFEISLKLTKGEGEAIHLVDEGNPNAKTIAIRKVNELAFYSLGLKSLAEKLSLTQPKLLAVIEHLKIQENPDFFKLIQVRSQKHKSYSPKALDYLKKKLPELDIKEIWNNRKK</sequence>
<protein>
    <recommendedName>
        <fullName evidence="1">DUF3644 domain-containing protein</fullName>
    </recommendedName>
</protein>
<dbReference type="HOGENOM" id="CLU_064677_0_0_10"/>
<dbReference type="KEGG" id="sze:AW14_07880"/>
<feature type="domain" description="DUF3644" evidence="1">
    <location>
        <begin position="8"/>
        <end position="149"/>
    </location>
</feature>
<dbReference type="Proteomes" id="UP000032229">
    <property type="component" value="Chromosome"/>
</dbReference>
<dbReference type="Pfam" id="PF12358">
    <property type="entry name" value="DUF3644"/>
    <property type="match status" value="1"/>
</dbReference>
<dbReference type="STRING" id="1454006.AW14_07880"/>
<keyword evidence="3" id="KW-1185">Reference proteome</keyword>
<dbReference type="EMBL" id="CP007202">
    <property type="protein sequence ID" value="AJR03557.1"/>
    <property type="molecule type" value="Genomic_DNA"/>
</dbReference>
<evidence type="ECO:0000313" key="2">
    <source>
        <dbReference type="EMBL" id="AJR03557.1"/>
    </source>
</evidence>
<name>A0A0C5WB44_9FLAO</name>
<evidence type="ECO:0000259" key="1">
    <source>
        <dbReference type="Pfam" id="PF12358"/>
    </source>
</evidence>
<accession>A0A0C5WB44</accession>
<dbReference type="RefSeq" id="WP_044638279.1">
    <property type="nucleotide sequence ID" value="NZ_CP007202.1"/>
</dbReference>
<dbReference type="OrthoDB" id="5138762at2"/>
<gene>
    <name evidence="2" type="ORF">AW14_07880</name>
</gene>
<dbReference type="AlphaFoldDB" id="A0A0C5WB44"/>
<organism evidence="2 3">
    <name type="scientific">Siansivirga zeaxanthinifaciens CC-SAMT-1</name>
    <dbReference type="NCBI Taxonomy" id="1454006"/>
    <lineage>
        <taxon>Bacteria</taxon>
        <taxon>Pseudomonadati</taxon>
        <taxon>Bacteroidota</taxon>
        <taxon>Flavobacteriia</taxon>
        <taxon>Flavobacteriales</taxon>
        <taxon>Flavobacteriaceae</taxon>
        <taxon>Siansivirga</taxon>
    </lineage>
</organism>
<dbReference type="InterPro" id="IPR022104">
    <property type="entry name" value="DUF3644"/>
</dbReference>
<evidence type="ECO:0000313" key="3">
    <source>
        <dbReference type="Proteomes" id="UP000032229"/>
    </source>
</evidence>
<reference evidence="2 3" key="1">
    <citation type="submission" date="2014-02" db="EMBL/GenBank/DDBJ databases">
        <authorList>
            <person name="Young C.-C."/>
            <person name="Hameed A."/>
            <person name="Huang H.-C."/>
            <person name="Shahina M."/>
        </authorList>
    </citation>
    <scope>NUCLEOTIDE SEQUENCE [LARGE SCALE GENOMIC DNA]</scope>
    <source>
        <strain evidence="2 3">CC-SAMT-1</strain>
    </source>
</reference>